<gene>
    <name evidence="2" type="ORF">C1280_17080</name>
</gene>
<dbReference type="Gene3D" id="2.60.40.10">
    <property type="entry name" value="Immunoglobulins"/>
    <property type="match status" value="2"/>
</dbReference>
<reference evidence="2 3" key="1">
    <citation type="submission" date="2018-01" db="EMBL/GenBank/DDBJ databases">
        <title>G. obscuriglobus.</title>
        <authorList>
            <person name="Franke J."/>
            <person name="Blomberg W."/>
            <person name="Selmecki A."/>
        </authorList>
    </citation>
    <scope>NUCLEOTIDE SEQUENCE [LARGE SCALE GENOMIC DNA]</scope>
    <source>
        <strain evidence="2 3">DSM 5831</strain>
    </source>
</reference>
<dbReference type="InterPro" id="IPR011467">
    <property type="entry name" value="DUF1573"/>
</dbReference>
<evidence type="ECO:0000256" key="1">
    <source>
        <dbReference type="SAM" id="SignalP"/>
    </source>
</evidence>
<dbReference type="EMBL" id="CP025958">
    <property type="protein sequence ID" value="AWM38525.1"/>
    <property type="molecule type" value="Genomic_DNA"/>
</dbReference>
<dbReference type="RefSeq" id="WP_029600737.1">
    <property type="nucleotide sequence ID" value="NZ_CP025958.1"/>
</dbReference>
<proteinExistence type="predicted"/>
<feature type="chain" id="PRO_5016385656" evidence="1">
    <location>
        <begin position="21"/>
        <end position="329"/>
    </location>
</feature>
<protein>
    <submittedName>
        <fullName evidence="2">DUF1573 domain-containing protein</fullName>
    </submittedName>
</protein>
<dbReference type="InterPro" id="IPR013783">
    <property type="entry name" value="Ig-like_fold"/>
</dbReference>
<sequence length="329" mass="34739">MTRFAMSFVGVLAFSTFSLAGPGELFTEKEKDFGVSPKGTVLVHYFRFTNTTKETITLGQPRVSCGCVTPALTANRVAPGETAAVIAYMDTKRIPHAGITKTVLVYVPFQGPQFEEVALKVTTVTRDDLMMSPDTLAFGSVVKGKGATVSTKVSFTSDPKWTVNKATSTGGFVNVEAKLASRSGSIVTYDITATLDKECPAGNWTSDVLLETSNAAVAKLRIPVTVNVTVAVAALPERVSFGDVKMGAATAEQKVTIQGSAPFKILEVKGADDQLTVKVEKDSAKPVHTVVIAASPTATGGFTRSVEIVTDNKDQPTVIVPVTAKVVSK</sequence>
<name>A0A2Z3H5W8_9BACT</name>
<dbReference type="Pfam" id="PF07610">
    <property type="entry name" value="DUF1573"/>
    <property type="match status" value="1"/>
</dbReference>
<dbReference type="OrthoDB" id="273711at2"/>
<keyword evidence="3" id="KW-1185">Reference proteome</keyword>
<organism evidence="2 3">
    <name type="scientific">Gemmata obscuriglobus</name>
    <dbReference type="NCBI Taxonomy" id="114"/>
    <lineage>
        <taxon>Bacteria</taxon>
        <taxon>Pseudomonadati</taxon>
        <taxon>Planctomycetota</taxon>
        <taxon>Planctomycetia</taxon>
        <taxon>Gemmatales</taxon>
        <taxon>Gemmataceae</taxon>
        <taxon>Gemmata</taxon>
    </lineage>
</organism>
<dbReference type="KEGG" id="gog:C1280_17080"/>
<dbReference type="Proteomes" id="UP000245802">
    <property type="component" value="Chromosome"/>
</dbReference>
<dbReference type="PANTHER" id="PTHR37833:SF1">
    <property type="entry name" value="SIGNAL PEPTIDE PROTEIN"/>
    <property type="match status" value="1"/>
</dbReference>
<dbReference type="AlphaFoldDB" id="A0A2Z3H5W8"/>
<evidence type="ECO:0000313" key="3">
    <source>
        <dbReference type="Proteomes" id="UP000245802"/>
    </source>
</evidence>
<keyword evidence="1" id="KW-0732">Signal</keyword>
<dbReference type="PANTHER" id="PTHR37833">
    <property type="entry name" value="LIPOPROTEIN-RELATED"/>
    <property type="match status" value="1"/>
</dbReference>
<feature type="signal peptide" evidence="1">
    <location>
        <begin position="1"/>
        <end position="20"/>
    </location>
</feature>
<evidence type="ECO:0000313" key="2">
    <source>
        <dbReference type="EMBL" id="AWM38525.1"/>
    </source>
</evidence>
<accession>A0A2Z3H5W8</accession>